<feature type="non-terminal residue" evidence="2">
    <location>
        <position position="1"/>
    </location>
</feature>
<dbReference type="AlphaFoldDB" id="A0A0L7KSM6"/>
<comment type="caution">
    <text evidence="2">The sequence shown here is derived from an EMBL/GenBank/DDBJ whole genome shotgun (WGS) entry which is preliminary data.</text>
</comment>
<protein>
    <submittedName>
        <fullName evidence="2">Putative sn-12-diacylglycerol ethanolamine-and cholinephosphotransferase</fullName>
    </submittedName>
</protein>
<feature type="transmembrane region" description="Helical" evidence="1">
    <location>
        <begin position="73"/>
        <end position="93"/>
    </location>
</feature>
<keyword evidence="2" id="KW-0808">Transferase</keyword>
<feature type="non-terminal residue" evidence="2">
    <location>
        <position position="126"/>
    </location>
</feature>
<sequence length="126" mass="14120">MWNLLLNFYLSHWEKYNTGRYAFGSYTVANVFEWAIYGTGVATNLPVALYNVHKSYSLRSGKMRSPREALRPLWALLHMFIVLSCRLIVSQMSGLRCDGANWLSAALSAAALSALAAPRCEPLALY</sequence>
<evidence type="ECO:0000256" key="1">
    <source>
        <dbReference type="SAM" id="Phobius"/>
    </source>
</evidence>
<keyword evidence="1" id="KW-0472">Membrane</keyword>
<keyword evidence="3" id="KW-1185">Reference proteome</keyword>
<accession>A0A0L7KSM6</accession>
<reference evidence="2 3" key="1">
    <citation type="journal article" date="2015" name="Genome Biol. Evol.">
        <title>The genome of winter moth (Operophtera brumata) provides a genomic perspective on sexual dimorphism and phenology.</title>
        <authorList>
            <person name="Derks M.F."/>
            <person name="Smit S."/>
            <person name="Salis L."/>
            <person name="Schijlen E."/>
            <person name="Bossers A."/>
            <person name="Mateman C."/>
            <person name="Pijl A.S."/>
            <person name="de Ridder D."/>
            <person name="Groenen M.A."/>
            <person name="Visser M.E."/>
            <person name="Megens H.J."/>
        </authorList>
    </citation>
    <scope>NUCLEOTIDE SEQUENCE [LARGE SCALE GENOMIC DNA]</scope>
    <source>
        <strain evidence="2">WM2013NL</strain>
        <tissue evidence="2">Head and thorax</tissue>
    </source>
</reference>
<dbReference type="STRING" id="104452.A0A0L7KSM6"/>
<gene>
    <name evidence="2" type="ORF">OBRU01_21516</name>
</gene>
<name>A0A0L7KSM6_OPEBR</name>
<evidence type="ECO:0000313" key="3">
    <source>
        <dbReference type="Proteomes" id="UP000037510"/>
    </source>
</evidence>
<feature type="transmembrane region" description="Helical" evidence="1">
    <location>
        <begin position="34"/>
        <end position="52"/>
    </location>
</feature>
<proteinExistence type="predicted"/>
<organism evidence="2 3">
    <name type="scientific">Operophtera brumata</name>
    <name type="common">Winter moth</name>
    <name type="synonym">Phalaena brumata</name>
    <dbReference type="NCBI Taxonomy" id="104452"/>
    <lineage>
        <taxon>Eukaryota</taxon>
        <taxon>Metazoa</taxon>
        <taxon>Ecdysozoa</taxon>
        <taxon>Arthropoda</taxon>
        <taxon>Hexapoda</taxon>
        <taxon>Insecta</taxon>
        <taxon>Pterygota</taxon>
        <taxon>Neoptera</taxon>
        <taxon>Endopterygota</taxon>
        <taxon>Lepidoptera</taxon>
        <taxon>Glossata</taxon>
        <taxon>Ditrysia</taxon>
        <taxon>Geometroidea</taxon>
        <taxon>Geometridae</taxon>
        <taxon>Larentiinae</taxon>
        <taxon>Operophtera</taxon>
    </lineage>
</organism>
<keyword evidence="1" id="KW-1133">Transmembrane helix</keyword>
<dbReference type="EMBL" id="JTDY01006124">
    <property type="protein sequence ID" value="KOB66268.1"/>
    <property type="molecule type" value="Genomic_DNA"/>
</dbReference>
<evidence type="ECO:0000313" key="2">
    <source>
        <dbReference type="EMBL" id="KOB66268.1"/>
    </source>
</evidence>
<dbReference type="Proteomes" id="UP000037510">
    <property type="component" value="Unassembled WGS sequence"/>
</dbReference>
<keyword evidence="1" id="KW-0812">Transmembrane</keyword>
<dbReference type="GO" id="GO:0016740">
    <property type="term" value="F:transferase activity"/>
    <property type="evidence" value="ECO:0007669"/>
    <property type="project" value="UniProtKB-KW"/>
</dbReference>